<dbReference type="InterPro" id="IPR037126">
    <property type="entry name" value="PdaC/RsiV-like_sf"/>
</dbReference>
<dbReference type="Gene3D" id="3.30.565.40">
    <property type="entry name" value="Fervidobacterium nodosum Rt17-B1 like"/>
    <property type="match status" value="1"/>
</dbReference>
<dbReference type="InterPro" id="IPR025303">
    <property type="entry name" value="PdaC"/>
</dbReference>
<dbReference type="AlphaFoldDB" id="A0A2T6AM39"/>
<organism evidence="4 5">
    <name type="scientific">Christiangramia gaetbulicola</name>
    <dbReference type="NCBI Taxonomy" id="703340"/>
    <lineage>
        <taxon>Bacteria</taxon>
        <taxon>Pseudomonadati</taxon>
        <taxon>Bacteroidota</taxon>
        <taxon>Flavobacteriia</taxon>
        <taxon>Flavobacteriales</taxon>
        <taxon>Flavobacteriaceae</taxon>
        <taxon>Christiangramia</taxon>
    </lineage>
</organism>
<gene>
    <name evidence="4" type="ORF">C8P64_0875</name>
</gene>
<proteinExistence type="predicted"/>
<evidence type="ECO:0000313" key="5">
    <source>
        <dbReference type="Proteomes" id="UP000244174"/>
    </source>
</evidence>
<dbReference type="PROSITE" id="PS51257">
    <property type="entry name" value="PROKAR_LIPOPROTEIN"/>
    <property type="match status" value="1"/>
</dbReference>
<dbReference type="Pfam" id="PF11738">
    <property type="entry name" value="DUF3298"/>
    <property type="match status" value="1"/>
</dbReference>
<dbReference type="Proteomes" id="UP000244174">
    <property type="component" value="Unassembled WGS sequence"/>
</dbReference>
<evidence type="ECO:0000259" key="3">
    <source>
        <dbReference type="Pfam" id="PF13739"/>
    </source>
</evidence>
<feature type="chain" id="PRO_5015415191" evidence="1">
    <location>
        <begin position="19"/>
        <end position="258"/>
    </location>
</feature>
<name>A0A2T6AM39_9FLAO</name>
<reference evidence="4 5" key="1">
    <citation type="submission" date="2018-04" db="EMBL/GenBank/DDBJ databases">
        <title>Genomic Encyclopedia of Archaeal and Bacterial Type Strains, Phase II (KMG-II): from individual species to whole genera.</title>
        <authorList>
            <person name="Goeker M."/>
        </authorList>
    </citation>
    <scope>NUCLEOTIDE SEQUENCE [LARGE SCALE GENOMIC DNA]</scope>
    <source>
        <strain evidence="4 5">DSM 23082</strain>
    </source>
</reference>
<keyword evidence="1" id="KW-0732">Signal</keyword>
<dbReference type="Gene3D" id="3.90.640.20">
    <property type="entry name" value="Heat-shock cognate protein, ATPase"/>
    <property type="match status" value="1"/>
</dbReference>
<accession>A0A2T6AM39</accession>
<dbReference type="OrthoDB" id="594879at2"/>
<evidence type="ECO:0000256" key="1">
    <source>
        <dbReference type="SAM" id="SignalP"/>
    </source>
</evidence>
<feature type="domain" description="DUF3298" evidence="2">
    <location>
        <begin position="173"/>
        <end position="246"/>
    </location>
</feature>
<evidence type="ECO:0000313" key="4">
    <source>
        <dbReference type="EMBL" id="PTX44891.1"/>
    </source>
</evidence>
<evidence type="ECO:0000259" key="2">
    <source>
        <dbReference type="Pfam" id="PF11738"/>
    </source>
</evidence>
<dbReference type="RefSeq" id="WP_108170802.1">
    <property type="nucleotide sequence ID" value="NZ_QBKQ01000001.1"/>
</dbReference>
<keyword evidence="5" id="KW-1185">Reference proteome</keyword>
<sequence length="258" mass="29502">MKRFFAACLLVFLSISCADDKKEEEKDTIKALSFSSKTIEKSLNDCLPENGECTFISLNFPVAENGKGEAEKINKQIENFIVKTVDFQDEGSVEKPEELVENFIKDYKETASDFPEYELPWEATVVGKVNYRSPSVISVKFNTDMFTGGAHGYRSTNYLNFDPETGKILNAEDLFNSEFMAFAEEDFRKKNDIPLEENINSTGMFFENDEFHLPKNIGVTRNSIILHYNAYDIAPYSAGDFVLKYPRTDIQQFLKLKK</sequence>
<dbReference type="Pfam" id="PF13739">
    <property type="entry name" value="PdaC"/>
    <property type="match status" value="1"/>
</dbReference>
<feature type="signal peptide" evidence="1">
    <location>
        <begin position="1"/>
        <end position="18"/>
    </location>
</feature>
<dbReference type="InterPro" id="IPR021729">
    <property type="entry name" value="DUF3298"/>
</dbReference>
<dbReference type="EMBL" id="QBKQ01000001">
    <property type="protein sequence ID" value="PTX44891.1"/>
    <property type="molecule type" value="Genomic_DNA"/>
</dbReference>
<feature type="domain" description="Deacetylase PdaC" evidence="3">
    <location>
        <begin position="50"/>
        <end position="152"/>
    </location>
</feature>
<comment type="caution">
    <text evidence="4">The sequence shown here is derived from an EMBL/GenBank/DDBJ whole genome shotgun (WGS) entry which is preliminary data.</text>
</comment>
<protein>
    <submittedName>
        <fullName evidence="4">Uncharacterized protein DUF3298</fullName>
    </submittedName>
</protein>